<dbReference type="GO" id="GO:0004096">
    <property type="term" value="F:catalase activity"/>
    <property type="evidence" value="ECO:0007669"/>
    <property type="project" value="InterPro"/>
</dbReference>
<dbReference type="GO" id="GO:0042744">
    <property type="term" value="P:hydrogen peroxide catabolic process"/>
    <property type="evidence" value="ECO:0007669"/>
    <property type="project" value="TreeGrafter"/>
</dbReference>
<dbReference type="GO" id="GO:0042542">
    <property type="term" value="P:response to hydrogen peroxide"/>
    <property type="evidence" value="ECO:0007669"/>
    <property type="project" value="TreeGrafter"/>
</dbReference>
<dbReference type="SMART" id="SM01060">
    <property type="entry name" value="Catalase"/>
    <property type="match status" value="1"/>
</dbReference>
<dbReference type="Proteomes" id="UP001303160">
    <property type="component" value="Unassembled WGS sequence"/>
</dbReference>
<dbReference type="GO" id="GO:0005739">
    <property type="term" value="C:mitochondrion"/>
    <property type="evidence" value="ECO:0007669"/>
    <property type="project" value="TreeGrafter"/>
</dbReference>
<dbReference type="SUPFAM" id="SSF56634">
    <property type="entry name" value="Heme-dependent catalase-like"/>
    <property type="match status" value="1"/>
</dbReference>
<dbReference type="InterPro" id="IPR018028">
    <property type="entry name" value="Catalase"/>
</dbReference>
<comment type="caution">
    <text evidence="2">The sequence shown here is derived from an EMBL/GenBank/DDBJ whole genome shotgun (WGS) entry which is preliminary data.</text>
</comment>
<name>A0AAN6XMZ0_9PEZI</name>
<dbReference type="EMBL" id="MU863888">
    <property type="protein sequence ID" value="KAK4203614.1"/>
    <property type="molecule type" value="Genomic_DNA"/>
</dbReference>
<reference evidence="2" key="2">
    <citation type="submission" date="2023-05" db="EMBL/GenBank/DDBJ databases">
        <authorList>
            <consortium name="Lawrence Berkeley National Laboratory"/>
            <person name="Steindorff A."/>
            <person name="Hensen N."/>
            <person name="Bonometti L."/>
            <person name="Westerberg I."/>
            <person name="Brannstrom I.O."/>
            <person name="Guillou S."/>
            <person name="Cros-Aarteil S."/>
            <person name="Calhoun S."/>
            <person name="Haridas S."/>
            <person name="Kuo A."/>
            <person name="Mondo S."/>
            <person name="Pangilinan J."/>
            <person name="Riley R."/>
            <person name="Labutti K."/>
            <person name="Andreopoulos B."/>
            <person name="Lipzen A."/>
            <person name="Chen C."/>
            <person name="Yanf M."/>
            <person name="Daum C."/>
            <person name="Ng V."/>
            <person name="Clum A."/>
            <person name="Ohm R."/>
            <person name="Martin F."/>
            <person name="Silar P."/>
            <person name="Natvig D."/>
            <person name="Lalanne C."/>
            <person name="Gautier V."/>
            <person name="Ament-Velasquez S.L."/>
            <person name="Kruys A."/>
            <person name="Hutchinson M.I."/>
            <person name="Powell A.J."/>
            <person name="Barry K."/>
            <person name="Miller A.N."/>
            <person name="Grigoriev I.V."/>
            <person name="Debuchy R."/>
            <person name="Gladieux P."/>
            <person name="Thoren M.H."/>
            <person name="Johannesson H."/>
        </authorList>
    </citation>
    <scope>NUCLEOTIDE SEQUENCE</scope>
    <source>
        <strain evidence="2">CBS 315.58</strain>
    </source>
</reference>
<accession>A0AAN6XMZ0</accession>
<dbReference type="InterPro" id="IPR020835">
    <property type="entry name" value="Catalase_sf"/>
</dbReference>
<dbReference type="GO" id="GO:0020037">
    <property type="term" value="F:heme binding"/>
    <property type="evidence" value="ECO:0007669"/>
    <property type="project" value="InterPro"/>
</dbReference>
<evidence type="ECO:0000313" key="2">
    <source>
        <dbReference type="EMBL" id="KAK4203614.1"/>
    </source>
</evidence>
<gene>
    <name evidence="2" type="ORF">QBC40DRAFT_262447</name>
</gene>
<feature type="domain" description="Catalase core" evidence="1">
    <location>
        <begin position="11"/>
        <end position="344"/>
    </location>
</feature>
<dbReference type="Gene3D" id="2.40.180.10">
    <property type="entry name" value="Catalase core domain"/>
    <property type="match status" value="2"/>
</dbReference>
<protein>
    <submittedName>
        <fullName evidence="2">Catalase-like domain-containing protein</fullName>
    </submittedName>
</protein>
<sequence>MSSVHDAPIVTLAEDRPVHDLTATTVLRGPKPKGEAPTLLGDTQLIETSAHFPQERIPERVVHSKAAGAWGEFEGSSGTTRDIRGFAPQMFTEEGNWDFFEFPSLNRSHQCHPPTDVPDSTMFWDFHINNQEGVHCLMQLFGGRGILKSLRHINGFDNHTFKVGKPEDGTFKYVKIHFKPDYGIWNLDSDEAVELAGEEPDYDIEDLYDAIERGDYPSWTIYFQIMDPKEAETCQWDFFDITKIWPQRDYPLMHIGRLTLNRNPDNHFQDVGQAAFSPSTMVPGIGPSADPVLQARMFSYPDAAKSRLDPKYVYSPYQRDGPMRVDGNYGGDPDYTDIAHDEWIGKKMFKSNGEDKIFAKNVAAHVGKALPQVQKATKEMFNRVDKEVGEAIQKALDELDSKGGA</sequence>
<evidence type="ECO:0000259" key="1">
    <source>
        <dbReference type="SMART" id="SM01060"/>
    </source>
</evidence>
<dbReference type="InterPro" id="IPR011614">
    <property type="entry name" value="Catalase_core"/>
</dbReference>
<dbReference type="AlphaFoldDB" id="A0AAN6XMZ0"/>
<reference evidence="2" key="1">
    <citation type="journal article" date="2023" name="Mol. Phylogenet. Evol.">
        <title>Genome-scale phylogeny and comparative genomics of the fungal order Sordariales.</title>
        <authorList>
            <person name="Hensen N."/>
            <person name="Bonometti L."/>
            <person name="Westerberg I."/>
            <person name="Brannstrom I.O."/>
            <person name="Guillou S."/>
            <person name="Cros-Aarteil S."/>
            <person name="Calhoun S."/>
            <person name="Haridas S."/>
            <person name="Kuo A."/>
            <person name="Mondo S."/>
            <person name="Pangilinan J."/>
            <person name="Riley R."/>
            <person name="LaButti K."/>
            <person name="Andreopoulos B."/>
            <person name="Lipzen A."/>
            <person name="Chen C."/>
            <person name="Yan M."/>
            <person name="Daum C."/>
            <person name="Ng V."/>
            <person name="Clum A."/>
            <person name="Steindorff A."/>
            <person name="Ohm R.A."/>
            <person name="Martin F."/>
            <person name="Silar P."/>
            <person name="Natvig D.O."/>
            <person name="Lalanne C."/>
            <person name="Gautier V."/>
            <person name="Ament-Velasquez S.L."/>
            <person name="Kruys A."/>
            <person name="Hutchinson M.I."/>
            <person name="Powell A.J."/>
            <person name="Barry K."/>
            <person name="Miller A.N."/>
            <person name="Grigoriev I.V."/>
            <person name="Debuchy R."/>
            <person name="Gladieux P."/>
            <person name="Hiltunen Thoren M."/>
            <person name="Johannesson H."/>
        </authorList>
    </citation>
    <scope>NUCLEOTIDE SEQUENCE</scope>
    <source>
        <strain evidence="2">CBS 315.58</strain>
    </source>
</reference>
<organism evidence="2 3">
    <name type="scientific">Triangularia verruculosa</name>
    <dbReference type="NCBI Taxonomy" id="2587418"/>
    <lineage>
        <taxon>Eukaryota</taxon>
        <taxon>Fungi</taxon>
        <taxon>Dikarya</taxon>
        <taxon>Ascomycota</taxon>
        <taxon>Pezizomycotina</taxon>
        <taxon>Sordariomycetes</taxon>
        <taxon>Sordariomycetidae</taxon>
        <taxon>Sordariales</taxon>
        <taxon>Podosporaceae</taxon>
        <taxon>Triangularia</taxon>
    </lineage>
</organism>
<dbReference type="PROSITE" id="PS51402">
    <property type="entry name" value="CATALASE_3"/>
    <property type="match status" value="1"/>
</dbReference>
<evidence type="ECO:0000313" key="3">
    <source>
        <dbReference type="Proteomes" id="UP001303160"/>
    </source>
</evidence>
<proteinExistence type="predicted"/>
<dbReference type="PANTHER" id="PTHR11465">
    <property type="entry name" value="CATALASE"/>
    <property type="match status" value="1"/>
</dbReference>
<dbReference type="PANTHER" id="PTHR11465:SF26">
    <property type="entry name" value="CATALASE 2"/>
    <property type="match status" value="1"/>
</dbReference>
<dbReference type="Pfam" id="PF00199">
    <property type="entry name" value="Catalase"/>
    <property type="match status" value="2"/>
</dbReference>
<keyword evidence="3" id="KW-1185">Reference proteome</keyword>
<dbReference type="GO" id="GO:0005777">
    <property type="term" value="C:peroxisome"/>
    <property type="evidence" value="ECO:0007669"/>
    <property type="project" value="TreeGrafter"/>
</dbReference>